<comment type="similarity">
    <text evidence="1">Belongs to the serpin family.</text>
</comment>
<dbReference type="AlphaFoldDB" id="J3N711"/>
<dbReference type="Proteomes" id="UP000006038">
    <property type="component" value="Chromosome 11"/>
</dbReference>
<dbReference type="Gramene" id="OB11G15970.1">
    <property type="protein sequence ID" value="OB11G15970.1"/>
    <property type="gene ID" value="OB11G15970"/>
</dbReference>
<reference evidence="3" key="1">
    <citation type="journal article" date="2013" name="Nat. Commun.">
        <title>Whole-genome sequencing of Oryza brachyantha reveals mechanisms underlying Oryza genome evolution.</title>
        <authorList>
            <person name="Chen J."/>
            <person name="Huang Q."/>
            <person name="Gao D."/>
            <person name="Wang J."/>
            <person name="Lang Y."/>
            <person name="Liu T."/>
            <person name="Li B."/>
            <person name="Bai Z."/>
            <person name="Luis Goicoechea J."/>
            <person name="Liang C."/>
            <person name="Chen C."/>
            <person name="Zhang W."/>
            <person name="Sun S."/>
            <person name="Liao Y."/>
            <person name="Zhang X."/>
            <person name="Yang L."/>
            <person name="Song C."/>
            <person name="Wang M."/>
            <person name="Shi J."/>
            <person name="Liu G."/>
            <person name="Liu J."/>
            <person name="Zhou H."/>
            <person name="Zhou W."/>
            <person name="Yu Q."/>
            <person name="An N."/>
            <person name="Chen Y."/>
            <person name="Cai Q."/>
            <person name="Wang B."/>
            <person name="Liu B."/>
            <person name="Min J."/>
            <person name="Huang Y."/>
            <person name="Wu H."/>
            <person name="Li Z."/>
            <person name="Zhang Y."/>
            <person name="Yin Y."/>
            <person name="Song W."/>
            <person name="Jiang J."/>
            <person name="Jackson S.A."/>
            <person name="Wing R.A."/>
            <person name="Wang J."/>
            <person name="Chen M."/>
        </authorList>
    </citation>
    <scope>NUCLEOTIDE SEQUENCE [LARGE SCALE GENOMIC DNA]</scope>
    <source>
        <strain evidence="3">cv. IRGC 101232</strain>
    </source>
</reference>
<dbReference type="PANTHER" id="PTHR11461">
    <property type="entry name" value="SERINE PROTEASE INHIBITOR, SERPIN"/>
    <property type="match status" value="1"/>
</dbReference>
<dbReference type="HOGENOM" id="CLU_1087308_0_0_1"/>
<dbReference type="eggNOG" id="KOG2392">
    <property type="taxonomic scope" value="Eukaryota"/>
</dbReference>
<dbReference type="InterPro" id="IPR042178">
    <property type="entry name" value="Serpin_sf_1"/>
</dbReference>
<protein>
    <recommendedName>
        <fullName evidence="2">Serpin domain-containing protein</fullName>
    </recommendedName>
</protein>
<dbReference type="SUPFAM" id="SSF56574">
    <property type="entry name" value="Serpins"/>
    <property type="match status" value="1"/>
</dbReference>
<sequence>MDAKTTLSEMLGVMAVGRPPPCPGLTELALRLARGMPARAEGANLVFSPLSVYAGAGGETRAELLESLGMGSLDELDGLVGRLADRSSAGGPRVSFVSGVWHDVSTTLAPCFRDAAVGSFMAETSAVDFRTKVGTLTHDLVVNALMLVLSFCNAARGSSASDQCVAKKATNKLIDSIIDGGLPADTDVVVSTAVYFKGSWEDPFTKRSTKTDKFHRGVFAAAAVAVLYVHIPAGHPRRSLGPPRRDGLNARLPAGN</sequence>
<dbReference type="STRING" id="4533.J3N711"/>
<dbReference type="Gene3D" id="3.30.497.10">
    <property type="entry name" value="Antithrombin, subunit I, domain 2"/>
    <property type="match status" value="1"/>
</dbReference>
<reference evidence="3" key="2">
    <citation type="submission" date="2013-04" db="UniProtKB">
        <authorList>
            <consortium name="EnsemblPlants"/>
        </authorList>
    </citation>
    <scope>IDENTIFICATION</scope>
</reference>
<evidence type="ECO:0000313" key="4">
    <source>
        <dbReference type="Proteomes" id="UP000006038"/>
    </source>
</evidence>
<evidence type="ECO:0000256" key="1">
    <source>
        <dbReference type="ARBA" id="ARBA00009500"/>
    </source>
</evidence>
<evidence type="ECO:0000259" key="2">
    <source>
        <dbReference type="Pfam" id="PF00079"/>
    </source>
</evidence>
<accession>J3N711</accession>
<feature type="domain" description="Serpin" evidence="2">
    <location>
        <begin position="165"/>
        <end position="216"/>
    </location>
</feature>
<proteinExistence type="inferred from homology"/>
<dbReference type="InterPro" id="IPR036186">
    <property type="entry name" value="Serpin_sf"/>
</dbReference>
<organism evidence="3">
    <name type="scientific">Oryza brachyantha</name>
    <name type="common">malo sina</name>
    <dbReference type="NCBI Taxonomy" id="4533"/>
    <lineage>
        <taxon>Eukaryota</taxon>
        <taxon>Viridiplantae</taxon>
        <taxon>Streptophyta</taxon>
        <taxon>Embryophyta</taxon>
        <taxon>Tracheophyta</taxon>
        <taxon>Spermatophyta</taxon>
        <taxon>Magnoliopsida</taxon>
        <taxon>Liliopsida</taxon>
        <taxon>Poales</taxon>
        <taxon>Poaceae</taxon>
        <taxon>BOP clade</taxon>
        <taxon>Oryzoideae</taxon>
        <taxon>Oryzeae</taxon>
        <taxon>Oryzinae</taxon>
        <taxon>Oryza</taxon>
    </lineage>
</organism>
<dbReference type="Pfam" id="PF00079">
    <property type="entry name" value="Serpin"/>
    <property type="match status" value="2"/>
</dbReference>
<name>J3N711_ORYBR</name>
<keyword evidence="4" id="KW-1185">Reference proteome</keyword>
<dbReference type="GO" id="GO:0005615">
    <property type="term" value="C:extracellular space"/>
    <property type="evidence" value="ECO:0007669"/>
    <property type="project" value="InterPro"/>
</dbReference>
<dbReference type="PANTHER" id="PTHR11461:SF313">
    <property type="entry name" value="SERPIN-Z5-RELATED"/>
    <property type="match status" value="1"/>
</dbReference>
<evidence type="ECO:0000313" key="3">
    <source>
        <dbReference type="EnsemblPlants" id="OB11G15970.1"/>
    </source>
</evidence>
<dbReference type="InterPro" id="IPR000215">
    <property type="entry name" value="Serpin_fam"/>
</dbReference>
<dbReference type="InterPro" id="IPR023796">
    <property type="entry name" value="Serpin_dom"/>
</dbReference>
<dbReference type="OMA" id="MAWRSNN"/>
<feature type="domain" description="Serpin" evidence="2">
    <location>
        <begin position="25"/>
        <end position="132"/>
    </location>
</feature>
<dbReference type="GO" id="GO:0004867">
    <property type="term" value="F:serine-type endopeptidase inhibitor activity"/>
    <property type="evidence" value="ECO:0007669"/>
    <property type="project" value="InterPro"/>
</dbReference>
<dbReference type="EnsemblPlants" id="OB11G15970.1">
    <property type="protein sequence ID" value="OB11G15970.1"/>
    <property type="gene ID" value="OB11G15970"/>
</dbReference>